<dbReference type="Pfam" id="PF06697">
    <property type="entry name" value="DUF1191"/>
    <property type="match status" value="1"/>
</dbReference>
<gene>
    <name evidence="4" type="ORF">CEURO_LOCUS1785</name>
</gene>
<organism evidence="4 5">
    <name type="scientific">Cuscuta europaea</name>
    <name type="common">European dodder</name>
    <dbReference type="NCBI Taxonomy" id="41803"/>
    <lineage>
        <taxon>Eukaryota</taxon>
        <taxon>Viridiplantae</taxon>
        <taxon>Streptophyta</taxon>
        <taxon>Embryophyta</taxon>
        <taxon>Tracheophyta</taxon>
        <taxon>Spermatophyta</taxon>
        <taxon>Magnoliopsida</taxon>
        <taxon>eudicotyledons</taxon>
        <taxon>Gunneridae</taxon>
        <taxon>Pentapetalae</taxon>
        <taxon>asterids</taxon>
        <taxon>lamiids</taxon>
        <taxon>Solanales</taxon>
        <taxon>Convolvulaceae</taxon>
        <taxon>Cuscuteae</taxon>
        <taxon>Cuscuta</taxon>
        <taxon>Cuscuta subgen. Cuscuta</taxon>
    </lineage>
</organism>
<evidence type="ECO:0000256" key="1">
    <source>
        <dbReference type="SAM" id="MobiDB-lite"/>
    </source>
</evidence>
<name>A0A9P1DXX3_CUSEU</name>
<feature type="signal peptide" evidence="3">
    <location>
        <begin position="1"/>
        <end position="24"/>
    </location>
</feature>
<dbReference type="AlphaFoldDB" id="A0A9P1DXX3"/>
<dbReference type="EMBL" id="CAMAPE010000004">
    <property type="protein sequence ID" value="CAH9061702.1"/>
    <property type="molecule type" value="Genomic_DNA"/>
</dbReference>
<dbReference type="Proteomes" id="UP001152484">
    <property type="component" value="Unassembled WGS sequence"/>
</dbReference>
<keyword evidence="2" id="KW-1133">Transmembrane helix</keyword>
<dbReference type="PANTHER" id="PTHR33512">
    <property type="entry name" value="PROTEIN, PUTATIVE (DUF1191)-RELATED"/>
    <property type="match status" value="1"/>
</dbReference>
<dbReference type="InterPro" id="IPR010605">
    <property type="entry name" value="DUF1191"/>
</dbReference>
<feature type="chain" id="PRO_5040116166" evidence="3">
    <location>
        <begin position="25"/>
        <end position="321"/>
    </location>
</feature>
<feature type="region of interest" description="Disordered" evidence="1">
    <location>
        <begin position="294"/>
        <end position="321"/>
    </location>
</feature>
<dbReference type="OrthoDB" id="1925347at2759"/>
<reference evidence="4" key="1">
    <citation type="submission" date="2022-07" db="EMBL/GenBank/DDBJ databases">
        <authorList>
            <person name="Macas J."/>
            <person name="Novak P."/>
            <person name="Neumann P."/>
        </authorList>
    </citation>
    <scope>NUCLEOTIDE SEQUENCE</scope>
</reference>
<sequence length="321" mass="34499">MGLLGVLSIQFLIWFIWLPQLASAQLPASSRALDALLQDYAYRDAFGQHPKTGVVYDGTAPSNLTGVKVSVLRLRSGSLRRRSVTYKEFEIPVGVAGYPYVTRLALVYQNLGNWSLKYYPSPSGYIYLSPVIGLLAYDASNLSATNLPELNLTATGQPISIRFPEVKSMPGGSTPKCVSIDLNGSFSFGNVLSGNICNTFKQGHFSIVFESIAPSPAPVSLSPKPPPLGAPPKQEQKPTGHKKSRKVGIILGSVVGGLVVLGLLGILMVCACAYRRKKKLQEMEMASEVGEGLPMTRVGSTKAPSAPVTRTQPTLETEYVP</sequence>
<feature type="region of interest" description="Disordered" evidence="1">
    <location>
        <begin position="220"/>
        <end position="244"/>
    </location>
</feature>
<evidence type="ECO:0000313" key="5">
    <source>
        <dbReference type="Proteomes" id="UP001152484"/>
    </source>
</evidence>
<feature type="compositionally biased region" description="Polar residues" evidence="1">
    <location>
        <begin position="298"/>
        <end position="315"/>
    </location>
</feature>
<feature type="transmembrane region" description="Helical" evidence="2">
    <location>
        <begin position="247"/>
        <end position="274"/>
    </location>
</feature>
<dbReference type="GO" id="GO:0016020">
    <property type="term" value="C:membrane"/>
    <property type="evidence" value="ECO:0007669"/>
    <property type="project" value="TreeGrafter"/>
</dbReference>
<comment type="caution">
    <text evidence="4">The sequence shown here is derived from an EMBL/GenBank/DDBJ whole genome shotgun (WGS) entry which is preliminary data.</text>
</comment>
<proteinExistence type="predicted"/>
<evidence type="ECO:0000313" key="4">
    <source>
        <dbReference type="EMBL" id="CAH9061702.1"/>
    </source>
</evidence>
<keyword evidence="2" id="KW-0472">Membrane</keyword>
<protein>
    <submittedName>
        <fullName evidence="4">Uncharacterized protein</fullName>
    </submittedName>
</protein>
<evidence type="ECO:0000256" key="2">
    <source>
        <dbReference type="SAM" id="Phobius"/>
    </source>
</evidence>
<keyword evidence="2" id="KW-0812">Transmembrane</keyword>
<keyword evidence="3" id="KW-0732">Signal</keyword>
<dbReference type="PANTHER" id="PTHR33512:SF14">
    <property type="entry name" value="EXPRESSED PROTEIN"/>
    <property type="match status" value="1"/>
</dbReference>
<keyword evidence="5" id="KW-1185">Reference proteome</keyword>
<accession>A0A9P1DXX3</accession>
<evidence type="ECO:0000256" key="3">
    <source>
        <dbReference type="SAM" id="SignalP"/>
    </source>
</evidence>